<evidence type="ECO:0000256" key="1">
    <source>
        <dbReference type="SAM" id="MobiDB-lite"/>
    </source>
</evidence>
<protein>
    <submittedName>
        <fullName evidence="3">LysM peptidoglycan-binding domain-containing protein</fullName>
    </submittedName>
</protein>
<feature type="domain" description="LysM" evidence="2">
    <location>
        <begin position="2"/>
        <end position="47"/>
    </location>
</feature>
<accession>A0A7W1XPD2</accession>
<sequence length="220" mass="24897">MKIHIVRSGETLSDIAQKYNITLERLQELNPDLSKSEMLNAGEKVRVPTGKIALAVEKREESTDPDEEVRYKEYEGYPKENEKNSDAEPLSNQLPKPPSIEELTNWSEMMDSSSILDYSSFDYSSVYENLDTSDTLYLETPPEPYPRFRQESGMLPVPPFLNLSCYPMVQGWGPAPCYVPPIPISNPYINLSYPHPAVSGPENGFAVEHREWKESSSSEG</sequence>
<gene>
    <name evidence="3" type="ORF">H2C83_00490</name>
</gene>
<feature type="region of interest" description="Disordered" evidence="1">
    <location>
        <begin position="56"/>
        <end position="98"/>
    </location>
</feature>
<feature type="compositionally biased region" description="Basic and acidic residues" evidence="1">
    <location>
        <begin position="56"/>
        <end position="86"/>
    </location>
</feature>
<dbReference type="CDD" id="cd00118">
    <property type="entry name" value="LysM"/>
    <property type="match status" value="1"/>
</dbReference>
<dbReference type="AlphaFoldDB" id="A0A7W1XPD2"/>
<evidence type="ECO:0000313" key="4">
    <source>
        <dbReference type="Proteomes" id="UP000538292"/>
    </source>
</evidence>
<evidence type="ECO:0000259" key="2">
    <source>
        <dbReference type="PROSITE" id="PS51782"/>
    </source>
</evidence>
<evidence type="ECO:0000313" key="3">
    <source>
        <dbReference type="EMBL" id="MBA4600823.1"/>
    </source>
</evidence>
<comment type="caution">
    <text evidence="3">The sequence shown here is derived from an EMBL/GenBank/DDBJ whole genome shotgun (WGS) entry which is preliminary data.</text>
</comment>
<proteinExistence type="predicted"/>
<dbReference type="EMBL" id="JACEOL010000002">
    <property type="protein sequence ID" value="MBA4600823.1"/>
    <property type="molecule type" value="Genomic_DNA"/>
</dbReference>
<dbReference type="SUPFAM" id="SSF54106">
    <property type="entry name" value="LysM domain"/>
    <property type="match status" value="1"/>
</dbReference>
<organism evidence="3 4">
    <name type="scientific">Thermoactinomyces mirandus</name>
    <dbReference type="NCBI Taxonomy" id="2756294"/>
    <lineage>
        <taxon>Bacteria</taxon>
        <taxon>Bacillati</taxon>
        <taxon>Bacillota</taxon>
        <taxon>Bacilli</taxon>
        <taxon>Bacillales</taxon>
        <taxon>Thermoactinomycetaceae</taxon>
        <taxon>Thermoactinomyces</taxon>
    </lineage>
</organism>
<reference evidence="3 4" key="1">
    <citation type="submission" date="2020-07" db="EMBL/GenBank/DDBJ databases">
        <title>Thermoactinomyces phylogeny.</title>
        <authorList>
            <person name="Dunlap C."/>
        </authorList>
    </citation>
    <scope>NUCLEOTIDE SEQUENCE [LARGE SCALE GENOMIC DNA]</scope>
    <source>
        <strain evidence="3 4">AMNI-1</strain>
    </source>
</reference>
<dbReference type="Pfam" id="PF01476">
    <property type="entry name" value="LysM"/>
    <property type="match status" value="1"/>
</dbReference>
<dbReference type="InterPro" id="IPR036779">
    <property type="entry name" value="LysM_dom_sf"/>
</dbReference>
<dbReference type="InterPro" id="IPR018392">
    <property type="entry name" value="LysM"/>
</dbReference>
<dbReference type="PROSITE" id="PS51782">
    <property type="entry name" value="LYSM"/>
    <property type="match status" value="1"/>
</dbReference>
<dbReference type="Proteomes" id="UP000538292">
    <property type="component" value="Unassembled WGS sequence"/>
</dbReference>
<name>A0A7W1XPD2_9BACL</name>
<dbReference type="Gene3D" id="3.10.350.10">
    <property type="entry name" value="LysM domain"/>
    <property type="match status" value="1"/>
</dbReference>
<dbReference type="RefSeq" id="WP_181736700.1">
    <property type="nucleotide sequence ID" value="NZ_JACEOL010000002.1"/>
</dbReference>
<keyword evidence="4" id="KW-1185">Reference proteome</keyword>
<dbReference type="SMART" id="SM00257">
    <property type="entry name" value="LysM"/>
    <property type="match status" value="1"/>
</dbReference>